<dbReference type="Pfam" id="PF08031">
    <property type="entry name" value="BBE"/>
    <property type="match status" value="1"/>
</dbReference>
<sequence length="140" mass="16401">MSWIQSVLYFAGYNINDPLEVLLDRNQTFKSFKAKSYYVEVPIPESGLDGLWKILLEEELYEYMEDYVSKSPRAAYLNYRDLDLGVNNDNSSFEQAKVYGLKYFKDNFRRLVQVKTTVDPGNFLRNEQSIPLLPSYRGKV</sequence>
<evidence type="ECO:0000256" key="2">
    <source>
        <dbReference type="ARBA" id="ARBA00022827"/>
    </source>
</evidence>
<dbReference type="PANTHER" id="PTHR32448">
    <property type="entry name" value="OS08G0158400 PROTEIN"/>
    <property type="match status" value="1"/>
</dbReference>
<evidence type="ECO:0000256" key="1">
    <source>
        <dbReference type="ARBA" id="ARBA00022630"/>
    </source>
</evidence>
<dbReference type="Gene3D" id="3.30.465.10">
    <property type="match status" value="2"/>
</dbReference>
<keyword evidence="1" id="KW-0285">Flavoprotein</keyword>
<proteinExistence type="predicted"/>
<dbReference type="AlphaFoldDB" id="A0AAD7KWS8"/>
<protein>
    <submittedName>
        <fullName evidence="4">Tetrahydrocannabinolic acid synthase-like</fullName>
    </submittedName>
</protein>
<name>A0AAD7KWS8_QUISA</name>
<reference evidence="4" key="1">
    <citation type="journal article" date="2023" name="Science">
        <title>Elucidation of the pathway for biosynthesis of saponin adjuvants from the soapbark tree.</title>
        <authorList>
            <person name="Reed J."/>
            <person name="Orme A."/>
            <person name="El-Demerdash A."/>
            <person name="Owen C."/>
            <person name="Martin L.B.B."/>
            <person name="Misra R.C."/>
            <person name="Kikuchi S."/>
            <person name="Rejzek M."/>
            <person name="Martin A.C."/>
            <person name="Harkess A."/>
            <person name="Leebens-Mack J."/>
            <person name="Louveau T."/>
            <person name="Stephenson M.J."/>
            <person name="Osbourn A."/>
        </authorList>
    </citation>
    <scope>NUCLEOTIDE SEQUENCE</scope>
    <source>
        <strain evidence="4">S10</strain>
    </source>
</reference>
<keyword evidence="2" id="KW-0274">FAD</keyword>
<dbReference type="GO" id="GO:0050660">
    <property type="term" value="F:flavin adenine dinucleotide binding"/>
    <property type="evidence" value="ECO:0007669"/>
    <property type="project" value="InterPro"/>
</dbReference>
<accession>A0AAD7KWS8</accession>
<evidence type="ECO:0000259" key="3">
    <source>
        <dbReference type="Pfam" id="PF08031"/>
    </source>
</evidence>
<dbReference type="Gene3D" id="3.40.462.20">
    <property type="match status" value="2"/>
</dbReference>
<organism evidence="4 5">
    <name type="scientific">Quillaja saponaria</name>
    <name type="common">Soap bark tree</name>
    <dbReference type="NCBI Taxonomy" id="32244"/>
    <lineage>
        <taxon>Eukaryota</taxon>
        <taxon>Viridiplantae</taxon>
        <taxon>Streptophyta</taxon>
        <taxon>Embryophyta</taxon>
        <taxon>Tracheophyta</taxon>
        <taxon>Spermatophyta</taxon>
        <taxon>Magnoliopsida</taxon>
        <taxon>eudicotyledons</taxon>
        <taxon>Gunneridae</taxon>
        <taxon>Pentapetalae</taxon>
        <taxon>rosids</taxon>
        <taxon>fabids</taxon>
        <taxon>Fabales</taxon>
        <taxon>Quillajaceae</taxon>
        <taxon>Quillaja</taxon>
    </lineage>
</organism>
<evidence type="ECO:0000313" key="5">
    <source>
        <dbReference type="Proteomes" id="UP001163823"/>
    </source>
</evidence>
<comment type="caution">
    <text evidence="4">The sequence shown here is derived from an EMBL/GenBank/DDBJ whole genome shotgun (WGS) entry which is preliminary data.</text>
</comment>
<evidence type="ECO:0000313" key="4">
    <source>
        <dbReference type="EMBL" id="KAJ7947392.1"/>
    </source>
</evidence>
<dbReference type="GO" id="GO:0016491">
    <property type="term" value="F:oxidoreductase activity"/>
    <property type="evidence" value="ECO:0007669"/>
    <property type="project" value="InterPro"/>
</dbReference>
<dbReference type="InterPro" id="IPR016169">
    <property type="entry name" value="FAD-bd_PCMH_sub2"/>
</dbReference>
<feature type="domain" description="Berberine/berberine-like" evidence="3">
    <location>
        <begin position="75"/>
        <end position="131"/>
    </location>
</feature>
<keyword evidence="5" id="KW-1185">Reference proteome</keyword>
<dbReference type="InterPro" id="IPR012951">
    <property type="entry name" value="BBE"/>
</dbReference>
<dbReference type="KEGG" id="qsa:O6P43_032203"/>
<dbReference type="EMBL" id="JARAOO010000013">
    <property type="protein sequence ID" value="KAJ7947392.1"/>
    <property type="molecule type" value="Genomic_DNA"/>
</dbReference>
<gene>
    <name evidence="4" type="ORF">O6P43_032203</name>
</gene>
<dbReference type="Proteomes" id="UP001163823">
    <property type="component" value="Chromosome 13"/>
</dbReference>